<proteinExistence type="predicted"/>
<protein>
    <submittedName>
        <fullName evidence="1">Uncharacterized protein</fullName>
    </submittedName>
</protein>
<organism evidence="1 2">
    <name type="scientific">Thermosporothrix hazakensis</name>
    <dbReference type="NCBI Taxonomy" id="644383"/>
    <lineage>
        <taxon>Bacteria</taxon>
        <taxon>Bacillati</taxon>
        <taxon>Chloroflexota</taxon>
        <taxon>Ktedonobacteria</taxon>
        <taxon>Ktedonobacterales</taxon>
        <taxon>Thermosporotrichaceae</taxon>
        <taxon>Thermosporothrix</taxon>
    </lineage>
</organism>
<evidence type="ECO:0000313" key="1">
    <source>
        <dbReference type="EMBL" id="PZW19240.1"/>
    </source>
</evidence>
<dbReference type="AlphaFoldDB" id="A0A326TT46"/>
<accession>A0A326TT46</accession>
<sequence>MGFRVTGGQFHILSSCFIWWKVLDLPGARVHRWNGTGTVCPVALKRVAGGLPVNRDIRITMYRVGFTHTRFEFSYGDARTYVRHVIEGRTYELDDPDYQLRNSTQTSELRVGKEILLLNTKALPTHAEPKGGIRGDSFNITTHGPAITLEAPGSRLNVRAHEGQGNMRINVFHDIWLHLLQSGHGDTVTLRLWDDPDLGFLEISSPHERFLFHVAKIPGSQQETPVTPEASFEIECESLTRALSIVATVADEVWFKIGSNIRLIAETDSILYEHVIDHVADVENRIVGALPAKELLGICAVAKGSNLRVDVFKNAVGIPLYRSGSAKLDFKPNSLPPEPRNAEDLYTGERNRDFVTQFRQAVETVGVVEKEIRIQARDTGLLLFALTDGPVFARCQVPVFFDPDWSQAYYYRNSIGVRRRREDPTPVTFRTCREALQDALKLLPHGRVGITLQRTDKDMRLKLQVLDTTVWLIGVESDDDMRSVLAARGFRGARKVGATRG</sequence>
<name>A0A326TT46_THEHA</name>
<dbReference type="PROSITE" id="PS51257">
    <property type="entry name" value="PROKAR_LIPOPROTEIN"/>
    <property type="match status" value="1"/>
</dbReference>
<gene>
    <name evidence="1" type="ORF">EI42_06178</name>
</gene>
<dbReference type="Proteomes" id="UP000248806">
    <property type="component" value="Unassembled WGS sequence"/>
</dbReference>
<evidence type="ECO:0000313" key="2">
    <source>
        <dbReference type="Proteomes" id="UP000248806"/>
    </source>
</evidence>
<reference evidence="1 2" key="1">
    <citation type="submission" date="2018-06" db="EMBL/GenBank/DDBJ databases">
        <title>Genomic Encyclopedia of Archaeal and Bacterial Type Strains, Phase II (KMG-II): from individual species to whole genera.</title>
        <authorList>
            <person name="Goeker M."/>
        </authorList>
    </citation>
    <scope>NUCLEOTIDE SEQUENCE [LARGE SCALE GENOMIC DNA]</scope>
    <source>
        <strain evidence="1 2">ATCC BAA-1881</strain>
    </source>
</reference>
<keyword evidence="2" id="KW-1185">Reference proteome</keyword>
<comment type="caution">
    <text evidence="1">The sequence shown here is derived from an EMBL/GenBank/DDBJ whole genome shotgun (WGS) entry which is preliminary data.</text>
</comment>
<dbReference type="EMBL" id="QKUF01000050">
    <property type="protein sequence ID" value="PZW19240.1"/>
    <property type="molecule type" value="Genomic_DNA"/>
</dbReference>